<dbReference type="SUPFAM" id="SSF55729">
    <property type="entry name" value="Acyl-CoA N-acyltransferases (Nat)"/>
    <property type="match status" value="1"/>
</dbReference>
<reference evidence="2 3" key="1">
    <citation type="journal article" date="2007" name="Proc. Natl. Acad. Sci. U.S.A.">
        <title>Characterization of a marine gammaproteobacterium capable of aerobic anoxygenic photosynthesis.</title>
        <authorList>
            <person name="Fuchs B.M."/>
            <person name="Spring S."/>
            <person name="Teeling H."/>
            <person name="Quast C."/>
            <person name="Wulf J."/>
            <person name="Schattenhofer M."/>
            <person name="Yan S."/>
            <person name="Ferriera S."/>
            <person name="Johnson J."/>
            <person name="Glockner F.O."/>
            <person name="Amann R."/>
        </authorList>
    </citation>
    <scope>NUCLEOTIDE SEQUENCE [LARGE SCALE GENOMIC DNA]</scope>
    <source>
        <strain evidence="2">KT71</strain>
    </source>
</reference>
<reference evidence="2 3" key="2">
    <citation type="journal article" date="2009" name="PLoS ONE">
        <title>The photosynthetic apparatus and its regulation in the aerobic gammaproteobacterium Congregibacter litoralis gen. nov., sp. nov.</title>
        <authorList>
            <person name="Spring S."/>
            <person name="Lunsdorf H."/>
            <person name="Fuchs B.M."/>
            <person name="Tindall B.J."/>
        </authorList>
    </citation>
    <scope>NUCLEOTIDE SEQUENCE [LARGE SCALE GENOMIC DNA]</scope>
    <source>
        <strain evidence="2">KT71</strain>
    </source>
</reference>
<dbReference type="STRING" id="314285.KT71_09802"/>
<dbReference type="GO" id="GO:0016740">
    <property type="term" value="F:transferase activity"/>
    <property type="evidence" value="ECO:0007669"/>
    <property type="project" value="UniProtKB-KW"/>
</dbReference>
<dbReference type="eggNOG" id="COG5653">
    <property type="taxonomic scope" value="Bacteria"/>
</dbReference>
<accession>A4A541</accession>
<comment type="caution">
    <text evidence="2">The sequence shown here is derived from an EMBL/GenBank/DDBJ whole genome shotgun (WGS) entry which is preliminary data.</text>
</comment>
<keyword evidence="3" id="KW-1185">Reference proteome</keyword>
<dbReference type="EMBL" id="AAOA02000003">
    <property type="protein sequence ID" value="EAQ98912.2"/>
    <property type="molecule type" value="Genomic_DNA"/>
</dbReference>
<dbReference type="InterPro" id="IPR016181">
    <property type="entry name" value="Acyl_CoA_acyltransferase"/>
</dbReference>
<dbReference type="Pfam" id="PF13480">
    <property type="entry name" value="Acetyltransf_6"/>
    <property type="match status" value="1"/>
</dbReference>
<organism evidence="2 3">
    <name type="scientific">Congregibacter litoralis KT71</name>
    <dbReference type="NCBI Taxonomy" id="314285"/>
    <lineage>
        <taxon>Bacteria</taxon>
        <taxon>Pseudomonadati</taxon>
        <taxon>Pseudomonadota</taxon>
        <taxon>Gammaproteobacteria</taxon>
        <taxon>Cellvibrionales</taxon>
        <taxon>Halieaceae</taxon>
        <taxon>Congregibacter</taxon>
    </lineage>
</organism>
<gene>
    <name evidence="2" type="ORF">KT71_09802</name>
</gene>
<dbReference type="RefSeq" id="WP_023660172.1">
    <property type="nucleotide sequence ID" value="NZ_CM002299.1"/>
</dbReference>
<dbReference type="InterPro" id="IPR038740">
    <property type="entry name" value="BioF2-like_GNAT_dom"/>
</dbReference>
<name>A4A541_9GAMM</name>
<dbReference type="Proteomes" id="UP000019205">
    <property type="component" value="Chromosome"/>
</dbReference>
<evidence type="ECO:0000313" key="3">
    <source>
        <dbReference type="Proteomes" id="UP000019205"/>
    </source>
</evidence>
<evidence type="ECO:0000313" key="2">
    <source>
        <dbReference type="EMBL" id="EAQ98912.2"/>
    </source>
</evidence>
<proteinExistence type="predicted"/>
<evidence type="ECO:0000259" key="1">
    <source>
        <dbReference type="Pfam" id="PF13480"/>
    </source>
</evidence>
<sequence length="371" mass="42588">MENHASDGYRVELVSSPSRSEVEEFWCDLQGRSDGKFFLSWLWIGTWIDVMEPAFDLLVVRRSDVVVALGCLSKPLWRKRNGVPICRQVFLNETGDASRDQQWIEYNGFLTANGHKEKATEAAVNYLLALPGWDELVVGVACESELKLFDNPGFFHKHIRWESTSHATDLTKFTAESAFLSSLSRNARHQVRRTARLYEEYGEQRIERAATVDEALVMLDEIAPMHEERWGSGWLGSGFSNPRFVHFHKLLIKSGFSEGKIDVIRIRYGAEVLGYFYNILFDSRVYFYLSALPRVEDNRLKPGLLGHSLLIERYALAGFESYDFMGGGESYKDRLASRGETVCRVAFQRPRPLLRLESALRRSKNLLDRNQ</sequence>
<dbReference type="Gene3D" id="3.40.630.30">
    <property type="match status" value="1"/>
</dbReference>
<keyword evidence="2" id="KW-0808">Transferase</keyword>
<protein>
    <submittedName>
        <fullName evidence="2">Acetyltransferase (GNAT) domain protein</fullName>
    </submittedName>
</protein>
<dbReference type="AlphaFoldDB" id="A4A541"/>
<dbReference type="OrthoDB" id="9808976at2"/>
<feature type="domain" description="BioF2-like acetyltransferase" evidence="1">
    <location>
        <begin position="185"/>
        <end position="332"/>
    </location>
</feature>
<dbReference type="HOGENOM" id="CLU_046277_4_0_6"/>